<reference evidence="2 3" key="1">
    <citation type="submission" date="2013-02" db="EMBL/GenBank/DDBJ databases">
        <authorList>
            <person name="Genoscope - CEA"/>
        </authorList>
    </citation>
    <scope>NUCLEOTIDE SEQUENCE [LARGE SCALE GENOMIC DNA]</scope>
    <source>
        <strain evidence="2 3">STM 2683</strain>
    </source>
</reference>
<dbReference type="Proteomes" id="UP000012062">
    <property type="component" value="Unassembled WGS sequence"/>
</dbReference>
<organism evidence="2 3">
    <name type="scientific">Mesorhizobium metallidurans STM 2683</name>
    <dbReference type="NCBI Taxonomy" id="1297569"/>
    <lineage>
        <taxon>Bacteria</taxon>
        <taxon>Pseudomonadati</taxon>
        <taxon>Pseudomonadota</taxon>
        <taxon>Alphaproteobacteria</taxon>
        <taxon>Hyphomicrobiales</taxon>
        <taxon>Phyllobacteriaceae</taxon>
        <taxon>Mesorhizobium</taxon>
    </lineage>
</organism>
<accession>M5EZR4</accession>
<keyword evidence="1" id="KW-0812">Transmembrane</keyword>
<evidence type="ECO:0000313" key="2">
    <source>
        <dbReference type="EMBL" id="CCV09400.1"/>
    </source>
</evidence>
<name>M5EZR4_9HYPH</name>
<dbReference type="AlphaFoldDB" id="M5EZR4"/>
<gene>
    <name evidence="2" type="ORF">MESS2_p100007</name>
</gene>
<keyword evidence="1" id="KW-0472">Membrane</keyword>
<proteinExistence type="predicted"/>
<feature type="transmembrane region" description="Helical" evidence="1">
    <location>
        <begin position="34"/>
        <end position="58"/>
    </location>
</feature>
<dbReference type="EMBL" id="CAUM01000173">
    <property type="protein sequence ID" value="CCV09400.1"/>
    <property type="molecule type" value="Genomic_DNA"/>
</dbReference>
<keyword evidence="1" id="KW-1133">Transmembrane helix</keyword>
<evidence type="ECO:0000256" key="1">
    <source>
        <dbReference type="SAM" id="Phobius"/>
    </source>
</evidence>
<keyword evidence="3" id="KW-1185">Reference proteome</keyword>
<protein>
    <submittedName>
        <fullName evidence="2">Uncharacterized protein</fullName>
    </submittedName>
</protein>
<sequence length="62" mass="6434">MGRVPATGRYRGAARGPEFKLHRAGGPYPFPAPAAMQLVSGSGEILLPILLVLGLAMAGRSM</sequence>
<evidence type="ECO:0000313" key="3">
    <source>
        <dbReference type="Proteomes" id="UP000012062"/>
    </source>
</evidence>
<comment type="caution">
    <text evidence="2">The sequence shown here is derived from an EMBL/GenBank/DDBJ whole genome shotgun (WGS) entry which is preliminary data.</text>
</comment>